<dbReference type="PANTHER" id="PTHR44103:SF1">
    <property type="entry name" value="PROPROTEIN CONVERTASE P"/>
    <property type="match status" value="1"/>
</dbReference>
<dbReference type="PANTHER" id="PTHR44103">
    <property type="entry name" value="PROPROTEIN CONVERTASE P"/>
    <property type="match status" value="1"/>
</dbReference>
<dbReference type="Proteomes" id="UP000270343">
    <property type="component" value="Unassembled WGS sequence"/>
</dbReference>
<dbReference type="OrthoDB" id="618894at2"/>
<proteinExistence type="predicted"/>
<evidence type="ECO:0000313" key="3">
    <source>
        <dbReference type="EMBL" id="RKN77543.1"/>
    </source>
</evidence>
<dbReference type="InterPro" id="IPR013517">
    <property type="entry name" value="FG-GAP"/>
</dbReference>
<feature type="chain" id="PRO_5038950546" description="VCBS repeat-containing protein" evidence="2">
    <location>
        <begin position="24"/>
        <end position="710"/>
    </location>
</feature>
<dbReference type="SUPFAM" id="SSF69318">
    <property type="entry name" value="Integrin alpha N-terminal domain"/>
    <property type="match status" value="1"/>
</dbReference>
<dbReference type="Gene3D" id="2.115.10.10">
    <property type="entry name" value="Tachylectin 2"/>
    <property type="match status" value="1"/>
</dbReference>
<name>A0A3B0BVZ3_9ACTN</name>
<protein>
    <recommendedName>
        <fullName evidence="5">VCBS repeat-containing protein</fullName>
    </recommendedName>
</protein>
<dbReference type="RefSeq" id="WP_120753157.1">
    <property type="nucleotide sequence ID" value="NZ_RBAM01000001.1"/>
</dbReference>
<keyword evidence="1 2" id="KW-0732">Signal</keyword>
<evidence type="ECO:0008006" key="5">
    <source>
        <dbReference type="Google" id="ProtNLM"/>
    </source>
</evidence>
<evidence type="ECO:0000256" key="1">
    <source>
        <dbReference type="ARBA" id="ARBA00022729"/>
    </source>
</evidence>
<reference evidence="3 4" key="1">
    <citation type="journal article" date="2015" name="Antonie Van Leeuwenhoek">
        <title>Streptomyces klenkii sp. nov., isolated from deep marine sediment.</title>
        <authorList>
            <person name="Veyisoglu A."/>
            <person name="Sahin N."/>
        </authorList>
    </citation>
    <scope>NUCLEOTIDE SEQUENCE [LARGE SCALE GENOMIC DNA]</scope>
    <source>
        <strain evidence="3 4">KCTC 29202</strain>
    </source>
</reference>
<keyword evidence="4" id="KW-1185">Reference proteome</keyword>
<sequence length="710" mass="73186">MTRPVRGTRAAARGIAAALGALASLTVGFATGGPAVAAPAIPAVPDGGIATYNAVTRISTDGLGFQWDNGRDAGRVSTFQSAHPSLKRTGINGVLADTSNVTSARSLCHPSDIAGAQGFCWSSEDDGTTAWYPQGLAGSGESPQAQTLVNGRKVLIAGWSASGDKRERITFADVTDPSHVTYRHVLLAGLSDDSKNFAALGGHANGVVWAGSRLYVASIGSGFDVFDLNDIWKMDTTADASVGVDAAGRTHGGGFDYVLPRTGSYAYTGAGGDGCGTYPPANVPQRPCLTAASLDLSGSQPALVTAEGDPYSVEDKFGKATAPVVRWPIDPVTGRLKADASGRVQASEAFASPMGGTQGIAMNNGRFAIAGPCPEFVDAKNGGVDIPSCLYHARPDEPVRLVTRTGVNIENLSYWPGSDELWIANEADDRRMVVHTTWPDDPAPAGMARLASADFTGDGKPDLVGIETATGKLWLYPGTGNGTFGDRVQIGTGWGGLSKLAAGDFTGDGKADLLAVDSGTGILYAYPGTGAAKGMSTLGDRVRIGTGWNTMRELTTMDADRNGKPDLLAVDKDGVLWAYPGSGSFNGGNTLGSRVRIASGWDTMTELTSPGDLDADGKADLVAVDRDGNLWAYPGSGSLDGGNALGGRARIGTGWDTMRQLVGADFNRDGKGDVDAVEAPAGATGSLYFYPGTGTGTNALGDRTRIGTGW</sequence>
<dbReference type="InterPro" id="IPR028994">
    <property type="entry name" value="Integrin_alpha_N"/>
</dbReference>
<accession>A0A3B0BVZ3</accession>
<dbReference type="AlphaFoldDB" id="A0A3B0BVZ3"/>
<feature type="signal peptide" evidence="2">
    <location>
        <begin position="1"/>
        <end position="23"/>
    </location>
</feature>
<organism evidence="3 4">
    <name type="scientific">Streptomyces klenkii</name>
    <dbReference type="NCBI Taxonomy" id="1420899"/>
    <lineage>
        <taxon>Bacteria</taxon>
        <taxon>Bacillati</taxon>
        <taxon>Actinomycetota</taxon>
        <taxon>Actinomycetes</taxon>
        <taxon>Kitasatosporales</taxon>
        <taxon>Streptomycetaceae</taxon>
        <taxon>Streptomyces</taxon>
    </lineage>
</organism>
<dbReference type="Pfam" id="PF13517">
    <property type="entry name" value="FG-GAP_3"/>
    <property type="match status" value="2"/>
</dbReference>
<gene>
    <name evidence="3" type="ORF">D7231_02175</name>
</gene>
<evidence type="ECO:0000256" key="2">
    <source>
        <dbReference type="SAM" id="SignalP"/>
    </source>
</evidence>
<dbReference type="EMBL" id="RBAM01000001">
    <property type="protein sequence ID" value="RKN77543.1"/>
    <property type="molecule type" value="Genomic_DNA"/>
</dbReference>
<comment type="caution">
    <text evidence="3">The sequence shown here is derived from an EMBL/GenBank/DDBJ whole genome shotgun (WGS) entry which is preliminary data.</text>
</comment>
<evidence type="ECO:0000313" key="4">
    <source>
        <dbReference type="Proteomes" id="UP000270343"/>
    </source>
</evidence>